<protein>
    <submittedName>
        <fullName evidence="4">DUF4157 domain-containing protein</fullName>
    </submittedName>
</protein>
<proteinExistence type="predicted"/>
<dbReference type="RefSeq" id="WP_324179435.1">
    <property type="nucleotide sequence ID" value="NZ_BAABAW010000007.1"/>
</dbReference>
<dbReference type="InterPro" id="IPR025295">
    <property type="entry name" value="eCIS_core_dom"/>
</dbReference>
<feature type="compositionally biased region" description="Polar residues" evidence="2">
    <location>
        <begin position="7"/>
        <end position="17"/>
    </location>
</feature>
<evidence type="ECO:0000313" key="5">
    <source>
        <dbReference type="Proteomes" id="UP001327027"/>
    </source>
</evidence>
<sequence length="1642" mass="180283">MKKSDSNTKTSGNTIVQKKQEPFFNKEGQNSFFSKSEASESFFNPNSVQTKLTVGQPNDKYEKEADATADSVVDQLNNSGTSSSNSETKNSSNVSNSGTAIQTKPSIVDDQEKLQKKDEEITEDPQGLQRKPIFESNTEPESELQAKVLPDVQKKGEDDSGSADLQSRLDNSKGGGSPLPSDTQESMGSAMGADFSNVRVHNDSDAAEMSNDLGAQAFTHGSDIYFNEGKYNTDTTAGNHLLAHELTHTMQQGASKPAVQKVEETPAANTEEVAPTRPTTPLDITHRLELTNEWASYLDYEYNNRRRGQRTFDLEVKIGERYRGTIKVNKKRSTAEGETAKYELAEGNHKYLNVSGWNFLDPMREAGVEPILVLNRFGDDQTTTGFLSVKMGGNPITGDVQGFIRGLNSKLEQMQFLGIDPINVDGLENKFENGRLVFQVSALSTVVDGYLEAGGGMGITGETFTFNLNANVSIAGLAEGEFTVARGEDGKLSGRGEIRGDIANVQVTVIAEYIEGVVTIQGTGRIESEKFSGEITFLVTDAARSRQMMNAALGVEAMDAQADAPPAQQQETPKTKNNQVLAGWGEVKATITPWLEGTAKVGIDNQGHVTIVGEIVVPDEIELMEQRGKKVQIFDVEIRAGYGIPLVGQVFLFAGIGMFVNAGFGPLVLKNVGFTGTYSTDPTVLQQFSITGTLGINAFAVLGLEAEAGVGVTLLGHDVKAGVNVTAAAGLRAYAEATPTFEYSESASPEGGKVGESRLKGHFEAAAQLFLQLSGALFYELDSPWWSPAPDGREEYPLGEVQYPIGDSMGIGADVDWLVGSSDAPELTFSPVEFDPDKFTADVMADPPPRRMGDADANPDGQWQDGQEGNQNQNPEVTGDGEGLPPSGRREENLRNLPDEQKYMRALDEMSRLENADPKPTEGVVEAKARRVKSKYGLDQIQLRDKQDDNVSIFVKHAREDNGRHLLRVPLMSEAERAQLLADAIRDLRSREANAAGEDGTIEESAAQSMLQAWHRAHPVVEGARVIDGGETWDYSIDIGDRDNTERGKRKKQDADADLQAGDGEIGKVARFDADGENHRIWIRVSGNQIDAMIASSPMMISERLNDWRSRLETLDNARKRVATGFLDSAAYLYEKLQNEAIKANEELSQATADPTAESTSEAVEADNAVEATQDRMISIFKNLFTIFGDTDNEDSMYLGFDRDIVAKTHLKASTMLLQEAKPIFEANKALRETNKNQGFTSWSGLVNKLKNDAPRTKQVVEKPITNSEEYGTYVKGQVERAANKVMDSSLSATEKQQMIDQKITEIEGGQARNAFASLRDQVFEREKEPISNQRLESVFKGEEGEHDQYKILESTVDYDGTTDGKLVVNYHYTVQIGDQPPEKKEFTVTIQQNQLASGARVTNHTIDGRNLAVKEPGTRGRTVSASNADSREAIQNAATGSSANRENVLNVPDPENRDQVMEEMRDQFKDQVDDTTIKFNASHLIADWFQGSGYSQALNLITTSEHYNKQIMFGAESEIKRLVANEETKYVTILKKAKYITFDINVAAEWMAISDSTVADTIAARTAEISGETPDQKRERLQQLHNALARDRDPKFCNSIVYNVGKIHLKDKDGNLVESKDVDIEVEIGQDTHLKEILKKQ</sequence>
<dbReference type="Proteomes" id="UP001327027">
    <property type="component" value="Unassembled WGS sequence"/>
</dbReference>
<dbReference type="Pfam" id="PF13699">
    <property type="entry name" value="eCIS_core"/>
    <property type="match status" value="1"/>
</dbReference>
<feature type="compositionally biased region" description="Polar residues" evidence="2">
    <location>
        <begin position="44"/>
        <end position="56"/>
    </location>
</feature>
<feature type="compositionally biased region" description="Basic and acidic residues" evidence="2">
    <location>
        <begin position="110"/>
        <end position="119"/>
    </location>
</feature>
<feature type="compositionally biased region" description="Polar residues" evidence="2">
    <location>
        <begin position="864"/>
        <end position="876"/>
    </location>
</feature>
<feature type="compositionally biased region" description="Low complexity" evidence="2">
    <location>
        <begin position="77"/>
        <end position="97"/>
    </location>
</feature>
<feature type="region of interest" description="Disordered" evidence="2">
    <location>
        <begin position="829"/>
        <end position="898"/>
    </location>
</feature>
<comment type="caution">
    <text evidence="4">The sequence shown here is derived from an EMBL/GenBank/DDBJ whole genome shotgun (WGS) entry which is preliminary data.</text>
</comment>
<feature type="region of interest" description="Disordered" evidence="2">
    <location>
        <begin position="1040"/>
        <end position="1059"/>
    </location>
</feature>
<evidence type="ECO:0000313" key="4">
    <source>
        <dbReference type="EMBL" id="MEB3345410.1"/>
    </source>
</evidence>
<name>A0ABU5ZTK5_9FLAO</name>
<gene>
    <name evidence="4" type="ORF">U6A24_08075</name>
</gene>
<feature type="compositionally biased region" description="Basic and acidic residues" evidence="2">
    <location>
        <begin position="888"/>
        <end position="898"/>
    </location>
</feature>
<feature type="compositionally biased region" description="Low complexity" evidence="2">
    <location>
        <begin position="31"/>
        <end position="43"/>
    </location>
</feature>
<keyword evidence="5" id="KW-1185">Reference proteome</keyword>
<evidence type="ECO:0000256" key="1">
    <source>
        <dbReference type="SAM" id="Coils"/>
    </source>
</evidence>
<feature type="domain" description="eCIS core" evidence="3">
    <location>
        <begin position="178"/>
        <end position="254"/>
    </location>
</feature>
<dbReference type="EMBL" id="JAYKLX010000003">
    <property type="protein sequence ID" value="MEB3345410.1"/>
    <property type="molecule type" value="Genomic_DNA"/>
</dbReference>
<keyword evidence="1" id="KW-0175">Coiled coil</keyword>
<feature type="region of interest" description="Disordered" evidence="2">
    <location>
        <begin position="1"/>
        <end position="189"/>
    </location>
</feature>
<feature type="coiled-coil region" evidence="1">
    <location>
        <begin position="1127"/>
        <end position="1154"/>
    </location>
</feature>
<accession>A0ABU5ZTK5</accession>
<evidence type="ECO:0000256" key="2">
    <source>
        <dbReference type="SAM" id="MobiDB-lite"/>
    </source>
</evidence>
<reference evidence="4 5" key="1">
    <citation type="journal article" date="2013" name="Int. J. Syst. Evol. Microbiol.">
        <title>Aquimarina gracilis sp. nov., isolated from the gut microflora of a mussel, Mytilus coruscus, and emended description of Aquimarina spongiae.</title>
        <authorList>
            <person name="Park S.C."/>
            <person name="Choe H.N."/>
            <person name="Baik K.S."/>
            <person name="Seong C.N."/>
        </authorList>
    </citation>
    <scope>NUCLEOTIDE SEQUENCE [LARGE SCALE GENOMIC DNA]</scope>
    <source>
        <strain evidence="4 5">PSC32</strain>
    </source>
</reference>
<organism evidence="4 5">
    <name type="scientific">Aquimarina gracilis</name>
    <dbReference type="NCBI Taxonomy" id="874422"/>
    <lineage>
        <taxon>Bacteria</taxon>
        <taxon>Pseudomonadati</taxon>
        <taxon>Bacteroidota</taxon>
        <taxon>Flavobacteriia</taxon>
        <taxon>Flavobacteriales</taxon>
        <taxon>Flavobacteriaceae</taxon>
        <taxon>Aquimarina</taxon>
    </lineage>
</organism>
<evidence type="ECO:0000259" key="3">
    <source>
        <dbReference type="Pfam" id="PF13699"/>
    </source>
</evidence>